<evidence type="ECO:0000313" key="3">
    <source>
        <dbReference type="Proteomes" id="UP000217199"/>
    </source>
</evidence>
<dbReference type="OrthoDB" id="3164380at2759"/>
<comment type="caution">
    <text evidence="2">The sequence shown here is derived from an EMBL/GenBank/DDBJ whole genome shotgun (WGS) entry which is preliminary data.</text>
</comment>
<dbReference type="InParanoid" id="A0A286UL01"/>
<dbReference type="AlphaFoldDB" id="A0A286UL01"/>
<feature type="region of interest" description="Disordered" evidence="1">
    <location>
        <begin position="222"/>
        <end position="246"/>
    </location>
</feature>
<feature type="compositionally biased region" description="Basic residues" evidence="1">
    <location>
        <begin position="236"/>
        <end position="246"/>
    </location>
</feature>
<dbReference type="EMBL" id="NBII01000003">
    <property type="protein sequence ID" value="PAV20291.1"/>
    <property type="molecule type" value="Genomic_DNA"/>
</dbReference>
<accession>A0A286UL01</accession>
<evidence type="ECO:0000313" key="2">
    <source>
        <dbReference type="EMBL" id="PAV20291.1"/>
    </source>
</evidence>
<protein>
    <submittedName>
        <fullName evidence="2">Uncharacterized protein</fullName>
    </submittedName>
</protein>
<evidence type="ECO:0000256" key="1">
    <source>
        <dbReference type="SAM" id="MobiDB-lite"/>
    </source>
</evidence>
<sequence length="258" mass="29093">MSLDSFVNLDDLAQVIYQGTSRFILLSSVQFDSSPQKWELHVGVMDIGRWWSTQWPVEDVKEYLGNEFSEEKLEELAEELTEAIVSRALSLDGWTTPPPNRGTRDLRVIFSLKGKNTLVLPLKELTETEALNYTTSTLFSLGLNAHQRKCRINPPTYATSVETTYTHRPVPDHLSKRARSPSFSLPESDHDDANKQISNKIQSRSSISNAVVGKKQMLKAAVRPIESETTTSAPKTRPRIVKKKARTVQAMEFASDEE</sequence>
<proteinExistence type="predicted"/>
<dbReference type="Proteomes" id="UP000217199">
    <property type="component" value="Unassembled WGS sequence"/>
</dbReference>
<gene>
    <name evidence="2" type="ORF">PNOK_0291800</name>
</gene>
<keyword evidence="3" id="KW-1185">Reference proteome</keyword>
<organism evidence="2 3">
    <name type="scientific">Pyrrhoderma noxium</name>
    <dbReference type="NCBI Taxonomy" id="2282107"/>
    <lineage>
        <taxon>Eukaryota</taxon>
        <taxon>Fungi</taxon>
        <taxon>Dikarya</taxon>
        <taxon>Basidiomycota</taxon>
        <taxon>Agaricomycotina</taxon>
        <taxon>Agaricomycetes</taxon>
        <taxon>Hymenochaetales</taxon>
        <taxon>Hymenochaetaceae</taxon>
        <taxon>Pyrrhoderma</taxon>
    </lineage>
</organism>
<feature type="region of interest" description="Disordered" evidence="1">
    <location>
        <begin position="166"/>
        <end position="193"/>
    </location>
</feature>
<reference evidence="2 3" key="1">
    <citation type="journal article" date="2017" name="Mol. Ecol.">
        <title>Comparative and population genomic landscape of Phellinus noxius: A hypervariable fungus causing root rot in trees.</title>
        <authorList>
            <person name="Chung C.L."/>
            <person name="Lee T.J."/>
            <person name="Akiba M."/>
            <person name="Lee H.H."/>
            <person name="Kuo T.H."/>
            <person name="Liu D."/>
            <person name="Ke H.M."/>
            <person name="Yokoi T."/>
            <person name="Roa M.B."/>
            <person name="Lu M.J."/>
            <person name="Chang Y.Y."/>
            <person name="Ann P.J."/>
            <person name="Tsai J.N."/>
            <person name="Chen C.Y."/>
            <person name="Tzean S.S."/>
            <person name="Ota Y."/>
            <person name="Hattori T."/>
            <person name="Sahashi N."/>
            <person name="Liou R.F."/>
            <person name="Kikuchi T."/>
            <person name="Tsai I.J."/>
        </authorList>
    </citation>
    <scope>NUCLEOTIDE SEQUENCE [LARGE SCALE GENOMIC DNA]</scope>
    <source>
        <strain evidence="2 3">FFPRI411160</strain>
    </source>
</reference>
<name>A0A286UL01_9AGAM</name>